<dbReference type="InterPro" id="IPR050626">
    <property type="entry name" value="Peptidase_M16"/>
</dbReference>
<keyword evidence="7" id="KW-0482">Metalloprotease</keyword>
<evidence type="ECO:0000313" key="12">
    <source>
        <dbReference type="EMBL" id="BDS07735.1"/>
    </source>
</evidence>
<dbReference type="PANTHER" id="PTHR43690:SF17">
    <property type="entry name" value="PROTEIN YHJJ"/>
    <property type="match status" value="1"/>
</dbReference>
<comment type="cofactor">
    <cofactor evidence="1">
        <name>Zn(2+)</name>
        <dbReference type="ChEBI" id="CHEBI:29105"/>
    </cofactor>
</comment>
<organism evidence="12">
    <name type="scientific">Oceaniferula spumae</name>
    <dbReference type="NCBI Taxonomy" id="2979115"/>
    <lineage>
        <taxon>Bacteria</taxon>
        <taxon>Pseudomonadati</taxon>
        <taxon>Verrucomicrobiota</taxon>
        <taxon>Verrucomicrobiia</taxon>
        <taxon>Verrucomicrobiales</taxon>
        <taxon>Verrucomicrobiaceae</taxon>
        <taxon>Oceaniferula</taxon>
    </lineage>
</organism>
<keyword evidence="5" id="KW-0378">Hydrolase</keyword>
<evidence type="ECO:0000256" key="1">
    <source>
        <dbReference type="ARBA" id="ARBA00001947"/>
    </source>
</evidence>
<dbReference type="SUPFAM" id="SSF63411">
    <property type="entry name" value="LuxS/MPP-like metallohydrolase"/>
    <property type="match status" value="4"/>
</dbReference>
<gene>
    <name evidence="12" type="ORF">NT6N_27750</name>
</gene>
<reference evidence="12" key="1">
    <citation type="submission" date="2024-07" db="EMBL/GenBank/DDBJ databases">
        <title>Complete genome sequence of Verrucomicrobiaceae bacterium NT6N.</title>
        <authorList>
            <person name="Huang C."/>
            <person name="Takami H."/>
            <person name="Hamasaki K."/>
        </authorList>
    </citation>
    <scope>NUCLEOTIDE SEQUENCE</scope>
    <source>
        <strain evidence="12">NT6N</strain>
    </source>
</reference>
<evidence type="ECO:0000256" key="5">
    <source>
        <dbReference type="ARBA" id="ARBA00022801"/>
    </source>
</evidence>
<keyword evidence="9" id="KW-0732">Signal</keyword>
<dbReference type="Gene3D" id="3.30.830.10">
    <property type="entry name" value="Metalloenzyme, LuxS/M16 peptidase-like"/>
    <property type="match status" value="4"/>
</dbReference>
<feature type="domain" description="Peptidase M16 C-terminal" evidence="11">
    <location>
        <begin position="249"/>
        <end position="418"/>
    </location>
</feature>
<dbReference type="Pfam" id="PF05193">
    <property type="entry name" value="Peptidase_M16_C"/>
    <property type="match status" value="2"/>
</dbReference>
<dbReference type="AlphaFoldDB" id="A0AAT9FNZ0"/>
<dbReference type="PANTHER" id="PTHR43690">
    <property type="entry name" value="NARDILYSIN"/>
    <property type="match status" value="1"/>
</dbReference>
<feature type="chain" id="PRO_5043580154" evidence="9">
    <location>
        <begin position="20"/>
        <end position="958"/>
    </location>
</feature>
<feature type="signal peptide" evidence="9">
    <location>
        <begin position="1"/>
        <end position="19"/>
    </location>
</feature>
<evidence type="ECO:0000256" key="8">
    <source>
        <dbReference type="RuleBase" id="RU004447"/>
    </source>
</evidence>
<dbReference type="GO" id="GO:0046872">
    <property type="term" value="F:metal ion binding"/>
    <property type="evidence" value="ECO:0007669"/>
    <property type="project" value="UniProtKB-KW"/>
</dbReference>
<evidence type="ECO:0000259" key="10">
    <source>
        <dbReference type="Pfam" id="PF00675"/>
    </source>
</evidence>
<sequence>MKIAAALFFSFLFLPALLAAPKLVHDSDAMQVRVYELDNGLTVYLSRNAEAPRFYAEIAVRAGSTTDPSDSTGLAHYLEHLMFKGTRKMGTLDYEKEKPYLDKITQLYEQHFKETDSDKRKAIYQEINKISKEAAQFAVANDIDRIYKLIGGTDVNAHTSYEETVYKVDLPANQLERWARIESERFADPVFRLFHTELETVYEEKNTSLDSGSNQLYEAVQKELFPGHPYGSQTVLGLAEHLKNPSLVRIRDYFEKQYVPGNMAIILSGDISLDEAITVIDQHFGKWQAKPVSKRDAVVPDPIKGIKRVSITHEGEESVIMAWRTTPNNHKDAEALLMLDMILDNSVAGLINLNLVQPQLVRSAGSYPSPLNEAGAQYLYGTPRDGQTLNEVESLLLKQLELIKQGKFEDWLIPAIVMNLKSENEEAYESNESRVAIIRDSYIARQPWSFASQHDARIAAVTRDDVIRVANQYFGADYIVGHLVKGKPAVNHIEKPQIDAVPLNSSSESAFAKSILESVVPPLSPYFIRDGKDYQKTELDNGVILYTTENPVNNLFSITWTFPKGSLHDDLLLTTFDLLELSGTTDLSSVELGKRWYQLGVNSDFSVFEDHTQITLSGLSSSYAPAVKLFWQWLHDMQSSPETLANLVADTKVDRADAMEEPSNILHAMARYSRYGKQSKYITRTSSEALDKLTVEQLKKVLADLLTLPHQVSYIGKLSESQWMKNTPTLEVKGQAPAAPNRPINKTTKPVEITFYHREMAQAQIWIESELEGLKPADIIILNLFNEYFGGGMSSVVIQEIRESRGLAYSAAGYLTTPRWTGDSYLAIGNMACQADKVDKAIGKFLQLFDKLPESDVRFTESRDAIINRLRAERSGFRSRAGTIQFWQRRGIDFNPSELAFQQIPNSKLADMLDFYSQTVKTRPKRISIVGDRTRVDLEALKKLGTIKEVTAEDIFTK</sequence>
<evidence type="ECO:0000256" key="4">
    <source>
        <dbReference type="ARBA" id="ARBA00022723"/>
    </source>
</evidence>
<evidence type="ECO:0000256" key="9">
    <source>
        <dbReference type="SAM" id="SignalP"/>
    </source>
</evidence>
<feature type="domain" description="Peptidase M16 C-terminal" evidence="11">
    <location>
        <begin position="722"/>
        <end position="855"/>
    </location>
</feature>
<dbReference type="InterPro" id="IPR011249">
    <property type="entry name" value="Metalloenz_LuxS/M16"/>
</dbReference>
<dbReference type="InterPro" id="IPR001431">
    <property type="entry name" value="Pept_M16_Zn_BS"/>
</dbReference>
<name>A0AAT9FNZ0_9BACT</name>
<dbReference type="PROSITE" id="PS00143">
    <property type="entry name" value="INSULINASE"/>
    <property type="match status" value="1"/>
</dbReference>
<dbReference type="InterPro" id="IPR007863">
    <property type="entry name" value="Peptidase_M16_C"/>
</dbReference>
<evidence type="ECO:0000256" key="6">
    <source>
        <dbReference type="ARBA" id="ARBA00022833"/>
    </source>
</evidence>
<dbReference type="KEGG" id="osu:NT6N_27750"/>
<proteinExistence type="inferred from homology"/>
<evidence type="ECO:0000256" key="3">
    <source>
        <dbReference type="ARBA" id="ARBA00022670"/>
    </source>
</evidence>
<keyword evidence="3" id="KW-0645">Protease</keyword>
<dbReference type="GO" id="GO:0004222">
    <property type="term" value="F:metalloendopeptidase activity"/>
    <property type="evidence" value="ECO:0007669"/>
    <property type="project" value="InterPro"/>
</dbReference>
<keyword evidence="6" id="KW-0862">Zinc</keyword>
<dbReference type="EMBL" id="AP026866">
    <property type="protein sequence ID" value="BDS07735.1"/>
    <property type="molecule type" value="Genomic_DNA"/>
</dbReference>
<evidence type="ECO:0000256" key="7">
    <source>
        <dbReference type="ARBA" id="ARBA00023049"/>
    </source>
</evidence>
<evidence type="ECO:0000259" key="11">
    <source>
        <dbReference type="Pfam" id="PF05193"/>
    </source>
</evidence>
<keyword evidence="4" id="KW-0479">Metal-binding</keyword>
<dbReference type="Pfam" id="PF00675">
    <property type="entry name" value="Peptidase_M16"/>
    <property type="match status" value="1"/>
</dbReference>
<accession>A0AAT9FNZ0</accession>
<feature type="domain" description="Peptidase M16 N-terminal" evidence="10">
    <location>
        <begin position="43"/>
        <end position="95"/>
    </location>
</feature>
<protein>
    <submittedName>
        <fullName evidence="12">Peptidase M16</fullName>
    </submittedName>
</protein>
<dbReference type="InterPro" id="IPR011765">
    <property type="entry name" value="Pept_M16_N"/>
</dbReference>
<dbReference type="GO" id="GO:0006508">
    <property type="term" value="P:proteolysis"/>
    <property type="evidence" value="ECO:0007669"/>
    <property type="project" value="UniProtKB-KW"/>
</dbReference>
<comment type="similarity">
    <text evidence="2 8">Belongs to the peptidase M16 family.</text>
</comment>
<evidence type="ECO:0000256" key="2">
    <source>
        <dbReference type="ARBA" id="ARBA00007261"/>
    </source>
</evidence>